<dbReference type="Proteomes" id="UP000248349">
    <property type="component" value="Unassembled WGS sequence"/>
</dbReference>
<keyword evidence="1" id="KW-0812">Transmembrane</keyword>
<dbReference type="RefSeq" id="XP_025431812.1">
    <property type="nucleotide sequence ID" value="XM_025574844.1"/>
</dbReference>
<evidence type="ECO:0000313" key="2">
    <source>
        <dbReference type="EMBL" id="PYH45830.1"/>
    </source>
</evidence>
<gene>
    <name evidence="2" type="ORF">BP01DRAFT_356038</name>
</gene>
<keyword evidence="1" id="KW-0472">Membrane</keyword>
<evidence type="ECO:0000313" key="3">
    <source>
        <dbReference type="Proteomes" id="UP000248349"/>
    </source>
</evidence>
<evidence type="ECO:0000256" key="1">
    <source>
        <dbReference type="SAM" id="Phobius"/>
    </source>
</evidence>
<organism evidence="2 3">
    <name type="scientific">Aspergillus saccharolyticus JOP 1030-1</name>
    <dbReference type="NCBI Taxonomy" id="1450539"/>
    <lineage>
        <taxon>Eukaryota</taxon>
        <taxon>Fungi</taxon>
        <taxon>Dikarya</taxon>
        <taxon>Ascomycota</taxon>
        <taxon>Pezizomycotina</taxon>
        <taxon>Eurotiomycetes</taxon>
        <taxon>Eurotiomycetidae</taxon>
        <taxon>Eurotiales</taxon>
        <taxon>Aspergillaceae</taxon>
        <taxon>Aspergillus</taxon>
        <taxon>Aspergillus subgen. Circumdati</taxon>
    </lineage>
</organism>
<sequence>MRVAEICWLLLPPQLLLIWLQLQVLLTYIIHKHCPTFPTTCHPRLQINCYIIVGVYCTAQPPDLGTRTRGTNQY</sequence>
<feature type="transmembrane region" description="Helical" evidence="1">
    <location>
        <begin position="7"/>
        <end position="30"/>
    </location>
</feature>
<dbReference type="EMBL" id="KZ821229">
    <property type="protein sequence ID" value="PYH45830.1"/>
    <property type="molecule type" value="Genomic_DNA"/>
</dbReference>
<dbReference type="AlphaFoldDB" id="A0A318ZPI5"/>
<reference evidence="2 3" key="1">
    <citation type="submission" date="2016-12" db="EMBL/GenBank/DDBJ databases">
        <title>The genomes of Aspergillus section Nigri reveals drivers in fungal speciation.</title>
        <authorList>
            <consortium name="DOE Joint Genome Institute"/>
            <person name="Vesth T.C."/>
            <person name="Nybo J."/>
            <person name="Theobald S."/>
            <person name="Brandl J."/>
            <person name="Frisvad J.C."/>
            <person name="Nielsen K.F."/>
            <person name="Lyhne E.K."/>
            <person name="Kogle M.E."/>
            <person name="Kuo A."/>
            <person name="Riley R."/>
            <person name="Clum A."/>
            <person name="Nolan M."/>
            <person name="Lipzen A."/>
            <person name="Salamov A."/>
            <person name="Henrissat B."/>
            <person name="Wiebenga A."/>
            <person name="De Vries R.P."/>
            <person name="Grigoriev I.V."/>
            <person name="Mortensen U.H."/>
            <person name="Andersen M.R."/>
            <person name="Baker S.E."/>
        </authorList>
    </citation>
    <scope>NUCLEOTIDE SEQUENCE [LARGE SCALE GENOMIC DNA]</scope>
    <source>
        <strain evidence="2 3">JOP 1030-1</strain>
    </source>
</reference>
<protein>
    <submittedName>
        <fullName evidence="2">Uncharacterized protein</fullName>
    </submittedName>
</protein>
<dbReference type="GeneID" id="37076072"/>
<name>A0A318ZPI5_9EURO</name>
<keyword evidence="1" id="KW-1133">Transmembrane helix</keyword>
<keyword evidence="3" id="KW-1185">Reference proteome</keyword>
<proteinExistence type="predicted"/>
<accession>A0A318ZPI5</accession>